<evidence type="ECO:0000313" key="4">
    <source>
        <dbReference type="EMBL" id="SDB13073.1"/>
    </source>
</evidence>
<reference evidence="4 5" key="1">
    <citation type="submission" date="2016-10" db="EMBL/GenBank/DDBJ databases">
        <authorList>
            <person name="de Groot N.N."/>
        </authorList>
    </citation>
    <scope>NUCLEOTIDE SEQUENCE [LARGE SCALE GENOMIC DNA]</scope>
    <source>
        <strain evidence="4 5">DSM 3217</strain>
    </source>
</reference>
<dbReference type="OrthoDB" id="9811615at2"/>
<dbReference type="InterPro" id="IPR031107">
    <property type="entry name" value="Small_HSP"/>
</dbReference>
<dbReference type="Proteomes" id="UP000199228">
    <property type="component" value="Unassembled WGS sequence"/>
</dbReference>
<dbReference type="InterPro" id="IPR008978">
    <property type="entry name" value="HSP20-like_chaperone"/>
</dbReference>
<evidence type="ECO:0000313" key="5">
    <source>
        <dbReference type="Proteomes" id="UP000199228"/>
    </source>
</evidence>
<evidence type="ECO:0000259" key="3">
    <source>
        <dbReference type="PROSITE" id="PS01031"/>
    </source>
</evidence>
<protein>
    <submittedName>
        <fullName evidence="4">Molecular chaperone IbpA, HSP20 family</fullName>
    </submittedName>
</protein>
<accession>A0A1G6AXV3</accession>
<dbReference type="PROSITE" id="PS01031">
    <property type="entry name" value="SHSP"/>
    <property type="match status" value="1"/>
</dbReference>
<dbReference type="EMBL" id="FMXR01000007">
    <property type="protein sequence ID" value="SDB13073.1"/>
    <property type="molecule type" value="Genomic_DNA"/>
</dbReference>
<feature type="domain" description="SHSP" evidence="3">
    <location>
        <begin position="35"/>
        <end position="150"/>
    </location>
</feature>
<dbReference type="Pfam" id="PF00011">
    <property type="entry name" value="HSP20"/>
    <property type="match status" value="1"/>
</dbReference>
<name>A0A1G6AXV3_EUBOX</name>
<dbReference type="PANTHER" id="PTHR11527">
    <property type="entry name" value="HEAT-SHOCK PROTEIN 20 FAMILY MEMBER"/>
    <property type="match status" value="1"/>
</dbReference>
<gene>
    <name evidence="4" type="ORF">SAMN02910417_00999</name>
</gene>
<evidence type="ECO:0000256" key="2">
    <source>
        <dbReference type="RuleBase" id="RU003616"/>
    </source>
</evidence>
<keyword evidence="5" id="KW-1185">Reference proteome</keyword>
<proteinExistence type="inferred from homology"/>
<evidence type="ECO:0000256" key="1">
    <source>
        <dbReference type="PROSITE-ProRule" id="PRU00285"/>
    </source>
</evidence>
<sequence length="151" mass="17504">MLLTTANNNLFDTFFNDPWFMDPWSAPDARRGDKKRYNSKNLMLTDITESDQGYELEMELPGFDKSEIQATLEKGYLTITAEKKTEQTKEKDAYIRKERFSGTCQRTFFVGEELEQEDIKASFKDGILKLAIPKKEAKPQVEERKCITIQG</sequence>
<dbReference type="CDD" id="cd06471">
    <property type="entry name" value="ACD_LpsHSP_like"/>
    <property type="match status" value="1"/>
</dbReference>
<dbReference type="RefSeq" id="WP_090172864.1">
    <property type="nucleotide sequence ID" value="NZ_FMXR01000007.1"/>
</dbReference>
<dbReference type="SUPFAM" id="SSF49764">
    <property type="entry name" value="HSP20-like chaperones"/>
    <property type="match status" value="1"/>
</dbReference>
<organism evidence="4 5">
    <name type="scientific">Eubacterium oxidoreducens</name>
    <dbReference type="NCBI Taxonomy" id="1732"/>
    <lineage>
        <taxon>Bacteria</taxon>
        <taxon>Bacillati</taxon>
        <taxon>Bacillota</taxon>
        <taxon>Clostridia</taxon>
        <taxon>Eubacteriales</taxon>
        <taxon>Eubacteriaceae</taxon>
        <taxon>Eubacterium</taxon>
    </lineage>
</organism>
<dbReference type="Gene3D" id="2.60.40.790">
    <property type="match status" value="1"/>
</dbReference>
<comment type="similarity">
    <text evidence="1 2">Belongs to the small heat shock protein (HSP20) family.</text>
</comment>
<dbReference type="STRING" id="1732.SAMN02910417_00999"/>
<dbReference type="AlphaFoldDB" id="A0A1G6AXV3"/>
<dbReference type="InterPro" id="IPR002068">
    <property type="entry name" value="A-crystallin/Hsp20_dom"/>
</dbReference>